<dbReference type="InterPro" id="IPR002885">
    <property type="entry name" value="PPR_rpt"/>
</dbReference>
<dbReference type="Gene3D" id="1.25.40.10">
    <property type="entry name" value="Tetratricopeptide repeat domain"/>
    <property type="match status" value="3"/>
</dbReference>
<dbReference type="PANTHER" id="PTHR47913:SF1">
    <property type="entry name" value="OS01G0167750 PROTEIN"/>
    <property type="match status" value="1"/>
</dbReference>
<dbReference type="Proteomes" id="UP000652761">
    <property type="component" value="Unassembled WGS sequence"/>
</dbReference>
<evidence type="ECO:0000256" key="1">
    <source>
        <dbReference type="ARBA" id="ARBA00022737"/>
    </source>
</evidence>
<dbReference type="OrthoDB" id="185373at2759"/>
<evidence type="ECO:0000313" key="5">
    <source>
        <dbReference type="Proteomes" id="UP000652761"/>
    </source>
</evidence>
<proteinExistence type="predicted"/>
<dbReference type="Pfam" id="PF13041">
    <property type="entry name" value="PPR_2"/>
    <property type="match status" value="2"/>
</dbReference>
<dbReference type="InterPro" id="IPR044175">
    <property type="entry name" value="At5g66631-like"/>
</dbReference>
<protein>
    <recommendedName>
        <fullName evidence="6">Pentatricopeptide repeat-containing protein</fullName>
    </recommendedName>
</protein>
<evidence type="ECO:0000256" key="3">
    <source>
        <dbReference type="SAM" id="MobiDB-lite"/>
    </source>
</evidence>
<keyword evidence="5" id="KW-1185">Reference proteome</keyword>
<dbReference type="PANTHER" id="PTHR47913">
    <property type="entry name" value="OS01G0167750 PROTEIN"/>
    <property type="match status" value="1"/>
</dbReference>
<feature type="repeat" description="PPR" evidence="2">
    <location>
        <begin position="226"/>
        <end position="260"/>
    </location>
</feature>
<evidence type="ECO:0008006" key="6">
    <source>
        <dbReference type="Google" id="ProtNLM"/>
    </source>
</evidence>
<dbReference type="Pfam" id="PF01535">
    <property type="entry name" value="PPR"/>
    <property type="match status" value="1"/>
</dbReference>
<accession>A0A843UD45</accession>
<feature type="repeat" description="PPR" evidence="2">
    <location>
        <begin position="191"/>
        <end position="225"/>
    </location>
</feature>
<comment type="caution">
    <text evidence="4">The sequence shown here is derived from an EMBL/GenBank/DDBJ whole genome shotgun (WGS) entry which is preliminary data.</text>
</comment>
<feature type="compositionally biased region" description="Acidic residues" evidence="3">
    <location>
        <begin position="342"/>
        <end position="351"/>
    </location>
</feature>
<feature type="repeat" description="PPR" evidence="2">
    <location>
        <begin position="575"/>
        <end position="609"/>
    </location>
</feature>
<feature type="compositionally biased region" description="Basic and acidic residues" evidence="3">
    <location>
        <begin position="352"/>
        <end position="363"/>
    </location>
</feature>
<feature type="region of interest" description="Disordered" evidence="3">
    <location>
        <begin position="334"/>
        <end position="363"/>
    </location>
</feature>
<feature type="repeat" description="PPR" evidence="2">
    <location>
        <begin position="261"/>
        <end position="295"/>
    </location>
</feature>
<dbReference type="PROSITE" id="PS51375">
    <property type="entry name" value="PPR"/>
    <property type="match status" value="4"/>
</dbReference>
<organism evidence="4 5">
    <name type="scientific">Colocasia esculenta</name>
    <name type="common">Wild taro</name>
    <name type="synonym">Arum esculentum</name>
    <dbReference type="NCBI Taxonomy" id="4460"/>
    <lineage>
        <taxon>Eukaryota</taxon>
        <taxon>Viridiplantae</taxon>
        <taxon>Streptophyta</taxon>
        <taxon>Embryophyta</taxon>
        <taxon>Tracheophyta</taxon>
        <taxon>Spermatophyta</taxon>
        <taxon>Magnoliopsida</taxon>
        <taxon>Liliopsida</taxon>
        <taxon>Araceae</taxon>
        <taxon>Aroideae</taxon>
        <taxon>Colocasieae</taxon>
        <taxon>Colocasia</taxon>
    </lineage>
</organism>
<dbReference type="NCBIfam" id="TIGR00756">
    <property type="entry name" value="PPR"/>
    <property type="match status" value="4"/>
</dbReference>
<keyword evidence="1" id="KW-0677">Repeat</keyword>
<dbReference type="AlphaFoldDB" id="A0A843UD45"/>
<reference evidence="4" key="1">
    <citation type="submission" date="2017-07" db="EMBL/GenBank/DDBJ databases">
        <title>Taro Niue Genome Assembly and Annotation.</title>
        <authorList>
            <person name="Atibalentja N."/>
            <person name="Keating K."/>
            <person name="Fields C.J."/>
        </authorList>
    </citation>
    <scope>NUCLEOTIDE SEQUENCE</scope>
    <source>
        <strain evidence="4">Niue_2</strain>
        <tissue evidence="4">Leaf</tissue>
    </source>
</reference>
<gene>
    <name evidence="4" type="ORF">Taro_013789</name>
</gene>
<dbReference type="InterPro" id="IPR011990">
    <property type="entry name" value="TPR-like_helical_dom_sf"/>
</dbReference>
<dbReference type="EMBL" id="NMUH01000560">
    <property type="protein sequence ID" value="MQL81341.1"/>
    <property type="molecule type" value="Genomic_DNA"/>
</dbReference>
<evidence type="ECO:0000256" key="2">
    <source>
        <dbReference type="PROSITE-ProRule" id="PRU00708"/>
    </source>
</evidence>
<name>A0A843UD45_COLES</name>
<evidence type="ECO:0000313" key="4">
    <source>
        <dbReference type="EMBL" id="MQL81341.1"/>
    </source>
</evidence>
<sequence>MRAHPHLHRVSSALFLRRNPLPIPPTLCFLFSSAAAAGRTDDSPTQVSQCLHRDRLIDAFRLRLRSHDPSTTFPISAFSPVDPFVAVHALRSTPSPDVALCLFRSLRYDPSFTLTHHALHALAKTLSASRRVGDLRSLLDAADAGAFPRLLAPSAMDRLRWYAAAGDVPSALRTWDGIRAAVAIRKRRHPCAESYNLVMGLYAAAGMDAEAVEVFRKMVEEGANPNSRTYTVIMEHLVRAGKLEKARQVFDRLESMRIRRTSKQYNVLAEAFSAAGRFDSVRRLLVEMQNDGIWPGRAVRAAVARMREAGFYIEETEDFAREMLSPDERIGYVVGSSSSDGASDDEEDGVEDGGHCEESREETRLRPWLDPNALAGAVGNWDPREVSALEEAKLVWTPRLVCKFLRGFKKADTAWRFFCWVGHQQDGFTHDRLTAARMIAILARSGHVELVDRLLSKVRADGITLPFGTIRLVIDFYGLAQRADAAMRVFRDADAVCSPLSASHRRLLCSSLLRTLAKCRRADDIMEMLEEMMLASVLPDIQTFYGLMQFFASEGDLRRVQELAGMVRQCGLAPDAFMYKILIRAYIKHQRTSLALRVFEDMRNSNLAPDAATKNLLVKSLWKEGKLREAAHVEDRSEEVEEGIPFALPGHVWNVSSPELLWVYGIYRNSFAASDC</sequence>